<reference evidence="2 3" key="1">
    <citation type="journal article" date="2021" name="Elife">
        <title>Chloroplast acquisition without the gene transfer in kleptoplastic sea slugs, Plakobranchus ocellatus.</title>
        <authorList>
            <person name="Maeda T."/>
            <person name="Takahashi S."/>
            <person name="Yoshida T."/>
            <person name="Shimamura S."/>
            <person name="Takaki Y."/>
            <person name="Nagai Y."/>
            <person name="Toyoda A."/>
            <person name="Suzuki Y."/>
            <person name="Arimoto A."/>
            <person name="Ishii H."/>
            <person name="Satoh N."/>
            <person name="Nishiyama T."/>
            <person name="Hasebe M."/>
            <person name="Maruyama T."/>
            <person name="Minagawa J."/>
            <person name="Obokata J."/>
            <person name="Shigenobu S."/>
        </authorList>
    </citation>
    <scope>NUCLEOTIDE SEQUENCE [LARGE SCALE GENOMIC DNA]</scope>
</reference>
<accession>A0AAV4AC29</accession>
<feature type="compositionally biased region" description="Low complexity" evidence="1">
    <location>
        <begin position="62"/>
        <end position="93"/>
    </location>
</feature>
<dbReference type="Proteomes" id="UP000735302">
    <property type="component" value="Unassembled WGS sequence"/>
</dbReference>
<proteinExistence type="predicted"/>
<name>A0AAV4AC29_9GAST</name>
<comment type="caution">
    <text evidence="2">The sequence shown here is derived from an EMBL/GenBank/DDBJ whole genome shotgun (WGS) entry which is preliminary data.</text>
</comment>
<organism evidence="2 3">
    <name type="scientific">Plakobranchus ocellatus</name>
    <dbReference type="NCBI Taxonomy" id="259542"/>
    <lineage>
        <taxon>Eukaryota</taxon>
        <taxon>Metazoa</taxon>
        <taxon>Spiralia</taxon>
        <taxon>Lophotrochozoa</taxon>
        <taxon>Mollusca</taxon>
        <taxon>Gastropoda</taxon>
        <taxon>Heterobranchia</taxon>
        <taxon>Euthyneura</taxon>
        <taxon>Panpulmonata</taxon>
        <taxon>Sacoglossa</taxon>
        <taxon>Placobranchoidea</taxon>
        <taxon>Plakobranchidae</taxon>
        <taxon>Plakobranchus</taxon>
    </lineage>
</organism>
<evidence type="ECO:0000256" key="1">
    <source>
        <dbReference type="SAM" id="MobiDB-lite"/>
    </source>
</evidence>
<evidence type="ECO:0000313" key="2">
    <source>
        <dbReference type="EMBL" id="GFO05725.1"/>
    </source>
</evidence>
<dbReference type="AlphaFoldDB" id="A0AAV4AC29"/>
<evidence type="ECO:0000313" key="3">
    <source>
        <dbReference type="Proteomes" id="UP000735302"/>
    </source>
</evidence>
<keyword evidence="3" id="KW-1185">Reference proteome</keyword>
<gene>
    <name evidence="2" type="ORF">PoB_003223000</name>
</gene>
<sequence length="103" mass="10913">MWSQSQPAEVASGNTCIQNFAAHKDVLKLFPSKNVIQATVMCKNKNLIGLFHSCHNKQSLVASSSSSSSSSSTTTATMSTRTITTTTSAVTPTPNKCNSSKTK</sequence>
<feature type="compositionally biased region" description="Polar residues" evidence="1">
    <location>
        <begin position="94"/>
        <end position="103"/>
    </location>
</feature>
<protein>
    <submittedName>
        <fullName evidence="2">Uncharacterized protein</fullName>
    </submittedName>
</protein>
<dbReference type="EMBL" id="BLXT01003752">
    <property type="protein sequence ID" value="GFO05725.1"/>
    <property type="molecule type" value="Genomic_DNA"/>
</dbReference>
<feature type="region of interest" description="Disordered" evidence="1">
    <location>
        <begin position="61"/>
        <end position="103"/>
    </location>
</feature>